<comment type="caution">
    <text evidence="2">The sequence shown here is derived from an EMBL/GenBank/DDBJ whole genome shotgun (WGS) entry which is preliminary data.</text>
</comment>
<accession>A0A023B6G5</accession>
<dbReference type="EMBL" id="AFNH02000600">
    <property type="protein sequence ID" value="EZG66522.1"/>
    <property type="molecule type" value="Genomic_DNA"/>
</dbReference>
<dbReference type="VEuPathDB" id="CryptoDB:GNI_080190"/>
<evidence type="ECO:0000256" key="1">
    <source>
        <dbReference type="SAM" id="MobiDB-lite"/>
    </source>
</evidence>
<evidence type="ECO:0000313" key="3">
    <source>
        <dbReference type="Proteomes" id="UP000019763"/>
    </source>
</evidence>
<dbReference type="AlphaFoldDB" id="A0A023B6G5"/>
<reference evidence="2" key="1">
    <citation type="submission" date="2013-12" db="EMBL/GenBank/DDBJ databases">
        <authorList>
            <person name="Omoto C.K."/>
            <person name="Sibley D."/>
            <person name="Venepally P."/>
            <person name="Hadjithomas M."/>
            <person name="Karamycheva S."/>
            <person name="Brunk B."/>
            <person name="Roos D."/>
            <person name="Caler E."/>
            <person name="Lorenzi H."/>
        </authorList>
    </citation>
    <scope>NUCLEOTIDE SEQUENCE</scope>
</reference>
<organism evidence="2 3">
    <name type="scientific">Gregarina niphandrodes</name>
    <name type="common">Septate eugregarine</name>
    <dbReference type="NCBI Taxonomy" id="110365"/>
    <lineage>
        <taxon>Eukaryota</taxon>
        <taxon>Sar</taxon>
        <taxon>Alveolata</taxon>
        <taxon>Apicomplexa</taxon>
        <taxon>Conoidasida</taxon>
        <taxon>Gregarinasina</taxon>
        <taxon>Eugregarinorida</taxon>
        <taxon>Gregarinidae</taxon>
        <taxon>Gregarina</taxon>
    </lineage>
</organism>
<feature type="compositionally biased region" description="Basic and acidic residues" evidence="1">
    <location>
        <begin position="220"/>
        <end position="239"/>
    </location>
</feature>
<feature type="region of interest" description="Disordered" evidence="1">
    <location>
        <begin position="269"/>
        <end position="302"/>
    </location>
</feature>
<dbReference type="Proteomes" id="UP000019763">
    <property type="component" value="Unassembled WGS sequence"/>
</dbReference>
<sequence>MTSIFRNRYSAYRALHDSISEQAWKQMRTAGPDAFDSCNLAYVELGAIVSCYYNSPYGLADISLQYKVARKMKTDYNSRFIYIWMAGCLLQHAGADLKRLTHFCATQLQFNLMTPVEGRRRLECFNSRRRVRPYRSKNNTPGRRLAQLSEILTELPTVTASEFGQLYKNHKDDERLRMPIQNEPNPMVILQISELVRDRLVLRTKRKRAVETEFANSRRLLEQKDAARPARGDASDSGKTKSATTKQQPRPAILEIPPLHYFETHKRRMVDSASRRRDEVPNDGLESLNAPGNLSDDSPLVGNQRAQDVSQGFGTVFDDDIELLLHRVTVAHL</sequence>
<feature type="region of interest" description="Disordered" evidence="1">
    <location>
        <begin position="220"/>
        <end position="251"/>
    </location>
</feature>
<gene>
    <name evidence="2" type="ORF">GNI_080190</name>
</gene>
<feature type="compositionally biased region" description="Basic and acidic residues" evidence="1">
    <location>
        <begin position="269"/>
        <end position="280"/>
    </location>
</feature>
<evidence type="ECO:0000313" key="2">
    <source>
        <dbReference type="EMBL" id="EZG66522.1"/>
    </source>
</evidence>
<protein>
    <submittedName>
        <fullName evidence="2">Uncharacterized protein</fullName>
    </submittedName>
</protein>
<dbReference type="GeneID" id="22912915"/>
<proteinExistence type="predicted"/>
<keyword evidence="3" id="KW-1185">Reference proteome</keyword>
<dbReference type="RefSeq" id="XP_011130628.1">
    <property type="nucleotide sequence ID" value="XM_011132326.1"/>
</dbReference>
<name>A0A023B6G5_GRENI</name>